<dbReference type="GO" id="GO:0004497">
    <property type="term" value="F:monooxygenase activity"/>
    <property type="evidence" value="ECO:0007669"/>
    <property type="project" value="UniProtKB-KW"/>
</dbReference>
<dbReference type="InterPro" id="IPR017972">
    <property type="entry name" value="Cyt_P450_CS"/>
</dbReference>
<keyword evidence="5 8" id="KW-0560">Oxidoreductase</keyword>
<keyword evidence="7 8" id="KW-0503">Monooxygenase</keyword>
<dbReference type="Gene3D" id="1.10.630.10">
    <property type="entry name" value="Cytochrome P450"/>
    <property type="match status" value="2"/>
</dbReference>
<dbReference type="GO" id="GO:0005506">
    <property type="term" value="F:iron ion binding"/>
    <property type="evidence" value="ECO:0007669"/>
    <property type="project" value="InterPro"/>
</dbReference>
<dbReference type="PANTHER" id="PTHR24305:SF29">
    <property type="entry name" value="BENZOATE-PARA-HYDROXYLASE"/>
    <property type="match status" value="1"/>
</dbReference>
<keyword evidence="10" id="KW-1185">Reference proteome</keyword>
<dbReference type="InterPro" id="IPR050121">
    <property type="entry name" value="Cytochrome_P450_monoxygenase"/>
</dbReference>
<gene>
    <name evidence="9" type="ORF">CCHLO57077_00009737</name>
</gene>
<dbReference type="GO" id="GO:0020037">
    <property type="term" value="F:heme binding"/>
    <property type="evidence" value="ECO:0007669"/>
    <property type="project" value="InterPro"/>
</dbReference>
<evidence type="ECO:0000256" key="3">
    <source>
        <dbReference type="ARBA" id="ARBA00022617"/>
    </source>
</evidence>
<reference evidence="9" key="1">
    <citation type="submission" date="2023-01" db="EMBL/GenBank/DDBJ databases">
        <authorList>
            <person name="Piombo E."/>
        </authorList>
    </citation>
    <scope>NUCLEOTIDE SEQUENCE</scope>
</reference>
<protein>
    <submittedName>
        <fullName evidence="9">Uncharacterized protein</fullName>
    </submittedName>
</protein>
<keyword evidence="6 8" id="KW-0408">Iron</keyword>
<evidence type="ECO:0000256" key="6">
    <source>
        <dbReference type="ARBA" id="ARBA00023004"/>
    </source>
</evidence>
<dbReference type="EMBL" id="CABFNP030001316">
    <property type="protein sequence ID" value="CAI6099417.1"/>
    <property type="molecule type" value="Genomic_DNA"/>
</dbReference>
<evidence type="ECO:0000256" key="7">
    <source>
        <dbReference type="ARBA" id="ARBA00023033"/>
    </source>
</evidence>
<evidence type="ECO:0000256" key="5">
    <source>
        <dbReference type="ARBA" id="ARBA00023002"/>
    </source>
</evidence>
<comment type="similarity">
    <text evidence="2 8">Belongs to the cytochrome P450 family.</text>
</comment>
<comment type="cofactor">
    <cofactor evidence="1">
        <name>heme</name>
        <dbReference type="ChEBI" id="CHEBI:30413"/>
    </cofactor>
</comment>
<keyword evidence="3 8" id="KW-0349">Heme</keyword>
<dbReference type="Proteomes" id="UP001160390">
    <property type="component" value="Unassembled WGS sequence"/>
</dbReference>
<evidence type="ECO:0000256" key="8">
    <source>
        <dbReference type="RuleBase" id="RU000461"/>
    </source>
</evidence>
<name>A0AA35VLN4_9HYPO</name>
<proteinExistence type="inferred from homology"/>
<comment type="caution">
    <text evidence="9">The sequence shown here is derived from an EMBL/GenBank/DDBJ whole genome shotgun (WGS) entry which is preliminary data.</text>
</comment>
<evidence type="ECO:0000256" key="2">
    <source>
        <dbReference type="ARBA" id="ARBA00010617"/>
    </source>
</evidence>
<dbReference type="InterPro" id="IPR001128">
    <property type="entry name" value="Cyt_P450"/>
</dbReference>
<dbReference type="GO" id="GO:0016705">
    <property type="term" value="F:oxidoreductase activity, acting on paired donors, with incorporation or reduction of molecular oxygen"/>
    <property type="evidence" value="ECO:0007669"/>
    <property type="project" value="InterPro"/>
</dbReference>
<evidence type="ECO:0000313" key="9">
    <source>
        <dbReference type="EMBL" id="CAI6099417.1"/>
    </source>
</evidence>
<sequence length="248" mass="27884">MSTLGLLLQLRPFAKYLLDSFFTRGLQSARDLHGIAVGAVDRRLKATDEACDGRHTRHDTLEMLVNAKDPQGMSILREELTSEALTQLITRSDMVPNTSCAIIYWILHGTPGTIVPKAAIPEGEFVARHEQPSGYLGESLKTQGYSMAKSIILREQGSSFAIHHDAEVWGDDVEEFNPDRWLNLTPRHKVCFNPFSYGPRACVGQNVAHMEVALIVGPAFHRYVFRLYQTKPESHEGFYKKPDECLVE</sequence>
<evidence type="ECO:0000256" key="4">
    <source>
        <dbReference type="ARBA" id="ARBA00022723"/>
    </source>
</evidence>
<evidence type="ECO:0000313" key="10">
    <source>
        <dbReference type="Proteomes" id="UP001160390"/>
    </source>
</evidence>
<organism evidence="9 10">
    <name type="scientific">Clonostachys chloroleuca</name>
    <dbReference type="NCBI Taxonomy" id="1926264"/>
    <lineage>
        <taxon>Eukaryota</taxon>
        <taxon>Fungi</taxon>
        <taxon>Dikarya</taxon>
        <taxon>Ascomycota</taxon>
        <taxon>Pezizomycotina</taxon>
        <taxon>Sordariomycetes</taxon>
        <taxon>Hypocreomycetidae</taxon>
        <taxon>Hypocreales</taxon>
        <taxon>Bionectriaceae</taxon>
        <taxon>Clonostachys</taxon>
    </lineage>
</organism>
<accession>A0AA35VLN4</accession>
<dbReference type="SUPFAM" id="SSF48264">
    <property type="entry name" value="Cytochrome P450"/>
    <property type="match status" value="2"/>
</dbReference>
<dbReference type="InterPro" id="IPR036396">
    <property type="entry name" value="Cyt_P450_sf"/>
</dbReference>
<dbReference type="AlphaFoldDB" id="A0AA35VLN4"/>
<keyword evidence="4 8" id="KW-0479">Metal-binding</keyword>
<dbReference type="PANTHER" id="PTHR24305">
    <property type="entry name" value="CYTOCHROME P450"/>
    <property type="match status" value="1"/>
</dbReference>
<dbReference type="PROSITE" id="PS00086">
    <property type="entry name" value="CYTOCHROME_P450"/>
    <property type="match status" value="1"/>
</dbReference>
<dbReference type="Pfam" id="PF00067">
    <property type="entry name" value="p450"/>
    <property type="match status" value="1"/>
</dbReference>
<evidence type="ECO:0000256" key="1">
    <source>
        <dbReference type="ARBA" id="ARBA00001971"/>
    </source>
</evidence>